<feature type="compositionally biased region" description="Pro residues" evidence="9">
    <location>
        <begin position="1"/>
        <end position="17"/>
    </location>
</feature>
<evidence type="ECO:0000256" key="4">
    <source>
        <dbReference type="ARBA" id="ARBA00022679"/>
    </source>
</evidence>
<dbReference type="GO" id="GO:0000155">
    <property type="term" value="F:phosphorelay sensor kinase activity"/>
    <property type="evidence" value="ECO:0007669"/>
    <property type="project" value="InterPro"/>
</dbReference>
<proteinExistence type="predicted"/>
<dbReference type="PROSITE" id="PS50109">
    <property type="entry name" value="HIS_KIN"/>
    <property type="match status" value="1"/>
</dbReference>
<comment type="catalytic activity">
    <reaction evidence="1">
        <text>ATP + protein L-histidine = ADP + protein N-phospho-L-histidine.</text>
        <dbReference type="EC" id="2.7.13.3"/>
    </reaction>
</comment>
<dbReference type="InterPro" id="IPR005467">
    <property type="entry name" value="His_kinase_dom"/>
</dbReference>
<keyword evidence="6 12" id="KW-0418">Kinase</keyword>
<evidence type="ECO:0000259" key="11">
    <source>
        <dbReference type="PROSITE" id="PS50109"/>
    </source>
</evidence>
<feature type="region of interest" description="Disordered" evidence="9">
    <location>
        <begin position="1"/>
        <end position="24"/>
    </location>
</feature>
<feature type="transmembrane region" description="Helical" evidence="10">
    <location>
        <begin position="34"/>
        <end position="54"/>
    </location>
</feature>
<dbReference type="SMART" id="SM00388">
    <property type="entry name" value="HisKA"/>
    <property type="match status" value="1"/>
</dbReference>
<dbReference type="Gene3D" id="3.30.565.10">
    <property type="entry name" value="Histidine kinase-like ATPase, C-terminal domain"/>
    <property type="match status" value="1"/>
</dbReference>
<evidence type="ECO:0000313" key="12">
    <source>
        <dbReference type="EMBL" id="NMO13318.1"/>
    </source>
</evidence>
<evidence type="ECO:0000313" key="13">
    <source>
        <dbReference type="Proteomes" id="UP000518300"/>
    </source>
</evidence>
<evidence type="ECO:0000256" key="3">
    <source>
        <dbReference type="ARBA" id="ARBA00022553"/>
    </source>
</evidence>
<dbReference type="InterPro" id="IPR036890">
    <property type="entry name" value="HATPase_C_sf"/>
</dbReference>
<dbReference type="SUPFAM" id="SSF55874">
    <property type="entry name" value="ATPase domain of HSP90 chaperone/DNA topoisomerase II/histidine kinase"/>
    <property type="match status" value="1"/>
</dbReference>
<reference evidence="12 13" key="1">
    <citation type="submission" date="2020-04" db="EMBL/GenBank/DDBJ databases">
        <title>Draft genome of Pyxidicoccus fallax type strain.</title>
        <authorList>
            <person name="Whitworth D.E."/>
        </authorList>
    </citation>
    <scope>NUCLEOTIDE SEQUENCE [LARGE SCALE GENOMIC DNA]</scope>
    <source>
        <strain evidence="12 13">DSM 14698</strain>
    </source>
</reference>
<dbReference type="InterPro" id="IPR003661">
    <property type="entry name" value="HisK_dim/P_dom"/>
</dbReference>
<evidence type="ECO:0000256" key="1">
    <source>
        <dbReference type="ARBA" id="ARBA00000085"/>
    </source>
</evidence>
<comment type="caution">
    <text evidence="12">The sequence shown here is derived from an EMBL/GenBank/DDBJ whole genome shotgun (WGS) entry which is preliminary data.</text>
</comment>
<dbReference type="Proteomes" id="UP000518300">
    <property type="component" value="Unassembled WGS sequence"/>
</dbReference>
<dbReference type="AlphaFoldDB" id="A0A848LD08"/>
<dbReference type="Gene3D" id="1.10.287.130">
    <property type="match status" value="1"/>
</dbReference>
<dbReference type="Pfam" id="PF02518">
    <property type="entry name" value="HATPase_c"/>
    <property type="match status" value="1"/>
</dbReference>
<accession>A0A848LD08</accession>
<feature type="transmembrane region" description="Helical" evidence="10">
    <location>
        <begin position="290"/>
        <end position="308"/>
    </location>
</feature>
<evidence type="ECO:0000256" key="7">
    <source>
        <dbReference type="ARBA" id="ARBA00022840"/>
    </source>
</evidence>
<keyword evidence="10" id="KW-0812">Transmembrane</keyword>
<keyword evidence="4" id="KW-0808">Transferase</keyword>
<evidence type="ECO:0000256" key="10">
    <source>
        <dbReference type="SAM" id="Phobius"/>
    </source>
</evidence>
<dbReference type="EC" id="2.7.13.3" evidence="2"/>
<dbReference type="EMBL" id="JABBJJ010000001">
    <property type="protein sequence ID" value="NMO13318.1"/>
    <property type="molecule type" value="Genomic_DNA"/>
</dbReference>
<evidence type="ECO:0000256" key="9">
    <source>
        <dbReference type="SAM" id="MobiDB-lite"/>
    </source>
</evidence>
<dbReference type="PRINTS" id="PR00344">
    <property type="entry name" value="BCTRLSENSOR"/>
</dbReference>
<evidence type="ECO:0000256" key="8">
    <source>
        <dbReference type="ARBA" id="ARBA00023012"/>
    </source>
</evidence>
<keyword evidence="10" id="KW-1133">Transmembrane helix</keyword>
<keyword evidence="13" id="KW-1185">Reference proteome</keyword>
<name>A0A848LD08_9BACT</name>
<keyword evidence="5" id="KW-0547">Nucleotide-binding</keyword>
<dbReference type="CDD" id="cd00082">
    <property type="entry name" value="HisKA"/>
    <property type="match status" value="1"/>
</dbReference>
<dbReference type="SMART" id="SM00387">
    <property type="entry name" value="HATPase_c"/>
    <property type="match status" value="1"/>
</dbReference>
<dbReference type="SUPFAM" id="SSF47384">
    <property type="entry name" value="Homodimeric domain of signal transducing histidine kinase"/>
    <property type="match status" value="1"/>
</dbReference>
<gene>
    <name evidence="12" type="ORF">HG543_00315</name>
</gene>
<keyword evidence="7" id="KW-0067">ATP-binding</keyword>
<feature type="domain" description="Histidine kinase" evidence="11">
    <location>
        <begin position="337"/>
        <end position="547"/>
    </location>
</feature>
<dbReference type="PANTHER" id="PTHR43065:SF10">
    <property type="entry name" value="PEROXIDE STRESS-ACTIVATED HISTIDINE KINASE MAK3"/>
    <property type="match status" value="1"/>
</dbReference>
<dbReference type="RefSeq" id="WP_169342595.1">
    <property type="nucleotide sequence ID" value="NZ_JABBJJ010000001.1"/>
</dbReference>
<keyword evidence="10" id="KW-0472">Membrane</keyword>
<dbReference type="GO" id="GO:0005524">
    <property type="term" value="F:ATP binding"/>
    <property type="evidence" value="ECO:0007669"/>
    <property type="project" value="UniProtKB-KW"/>
</dbReference>
<dbReference type="CDD" id="cd00075">
    <property type="entry name" value="HATPase"/>
    <property type="match status" value="1"/>
</dbReference>
<dbReference type="PANTHER" id="PTHR43065">
    <property type="entry name" value="SENSOR HISTIDINE KINASE"/>
    <property type="match status" value="1"/>
</dbReference>
<dbReference type="InterPro" id="IPR004358">
    <property type="entry name" value="Sig_transdc_His_kin-like_C"/>
</dbReference>
<sequence length="549" mass="58637">MEPPQTPPSTPPIPSLAPTPGELAHAQKRGGRSALLGLALVGVVALTSPVLGYLEDVRNAREELLTHLSSTARVQAEALSVHLGVLEAELARVSGHPSLFPEDGISPAEQALLESAFYHSSLFSEGVALLGPDGERLWSSPPSMSLGDSPLTSRPWFRRMVDKHEPEIDLLEREGGPLVVAVPMMTAGRLRGVLVGEVRAGALPTRTTADTTQLLMDARGRFLLPASQGSGPPETLERLREMAQKPGPLALAGTQIVGAVAWVGDSGLRLLVLEAETTTADLRTRFLRQLAFHIVLLSSTLVLLILLLRHSYRSLLAAEERLRRQETMAALGTAAALIAHEVKNALNGIQAALSVLRHTAAGSELPVKALRSQVERLGHLARSLLSFGSPRAAMRRSCELRLLVQDALQAVSLLPESEAVEIKTALTEGLMVQGDAALLVSAIDNLVRNAVEAGAVARDTGLRPAPWVSVTLTREDNMGVLVVEDNAGGVDPTLEPRLWEPFATGRAKGIGLGLPMARASVEAHGGSLTYQRRPQGSRFMLRLPLERSP</sequence>
<dbReference type="InterPro" id="IPR036097">
    <property type="entry name" value="HisK_dim/P_sf"/>
</dbReference>
<keyword evidence="8" id="KW-0902">Two-component regulatory system</keyword>
<keyword evidence="3" id="KW-0597">Phosphoprotein</keyword>
<evidence type="ECO:0000256" key="2">
    <source>
        <dbReference type="ARBA" id="ARBA00012438"/>
    </source>
</evidence>
<evidence type="ECO:0000256" key="6">
    <source>
        <dbReference type="ARBA" id="ARBA00022777"/>
    </source>
</evidence>
<protein>
    <recommendedName>
        <fullName evidence="2">histidine kinase</fullName>
        <ecNumber evidence="2">2.7.13.3</ecNumber>
    </recommendedName>
</protein>
<evidence type="ECO:0000256" key="5">
    <source>
        <dbReference type="ARBA" id="ARBA00022741"/>
    </source>
</evidence>
<organism evidence="12 13">
    <name type="scientific">Pyxidicoccus fallax</name>
    <dbReference type="NCBI Taxonomy" id="394095"/>
    <lineage>
        <taxon>Bacteria</taxon>
        <taxon>Pseudomonadati</taxon>
        <taxon>Myxococcota</taxon>
        <taxon>Myxococcia</taxon>
        <taxon>Myxococcales</taxon>
        <taxon>Cystobacterineae</taxon>
        <taxon>Myxococcaceae</taxon>
        <taxon>Pyxidicoccus</taxon>
    </lineage>
</organism>
<dbReference type="InterPro" id="IPR003594">
    <property type="entry name" value="HATPase_dom"/>
</dbReference>